<dbReference type="EMBL" id="FLYI01000030">
    <property type="protein sequence ID" value="SCA59763.1"/>
    <property type="molecule type" value="Genomic_DNA"/>
</dbReference>
<evidence type="ECO:0000256" key="1">
    <source>
        <dbReference type="SAM" id="MobiDB-lite"/>
    </source>
</evidence>
<evidence type="ECO:0000313" key="3">
    <source>
        <dbReference type="Proteomes" id="UP000305196"/>
    </source>
</evidence>
<evidence type="ECO:0000313" key="2">
    <source>
        <dbReference type="EMBL" id="SCA59763.1"/>
    </source>
</evidence>
<dbReference type="InterPro" id="IPR008780">
    <property type="entry name" value="Plasmodium_Vir"/>
</dbReference>
<feature type="compositionally biased region" description="Basic and acidic residues" evidence="1">
    <location>
        <begin position="270"/>
        <end position="280"/>
    </location>
</feature>
<organism evidence="2 3">
    <name type="scientific">Plasmodium vivax</name>
    <name type="common">malaria parasite P. vivax</name>
    <dbReference type="NCBI Taxonomy" id="5855"/>
    <lineage>
        <taxon>Eukaryota</taxon>
        <taxon>Sar</taxon>
        <taxon>Alveolata</taxon>
        <taxon>Apicomplexa</taxon>
        <taxon>Aconoidasida</taxon>
        <taxon>Haemosporida</taxon>
        <taxon>Plasmodiidae</taxon>
        <taxon>Plasmodium</taxon>
        <taxon>Plasmodium (Plasmodium)</taxon>
    </lineage>
</organism>
<dbReference type="VEuPathDB" id="PlasmoDB:PVPAM_000007100"/>
<dbReference type="VEuPathDB" id="PlasmoDB:PVW1_050046100"/>
<feature type="compositionally biased region" description="Basic and acidic residues" evidence="1">
    <location>
        <begin position="225"/>
        <end position="243"/>
    </location>
</feature>
<protein>
    <submittedName>
        <fullName evidence="2">VIR protein</fullName>
    </submittedName>
</protein>
<proteinExistence type="predicted"/>
<dbReference type="Pfam" id="PF05795">
    <property type="entry name" value="Plasmodium_Vir"/>
    <property type="match status" value="1"/>
</dbReference>
<dbReference type="Proteomes" id="UP000305196">
    <property type="component" value="Unassembled WGS sequence"/>
</dbReference>
<dbReference type="AlphaFoldDB" id="A0A1G4E6H6"/>
<reference evidence="2 3" key="1">
    <citation type="submission" date="2016-07" db="EMBL/GenBank/DDBJ databases">
        <authorList>
            <consortium name="Pathogen Informatics"/>
        </authorList>
    </citation>
    <scope>NUCLEOTIDE SEQUENCE [LARGE SCALE GENOMIC DNA]</scope>
</reference>
<accession>A0A1G4E6H6</accession>
<feature type="region of interest" description="Disordered" evidence="1">
    <location>
        <begin position="223"/>
        <end position="283"/>
    </location>
</feature>
<gene>
    <name evidence="2" type="ORF">PVC01_000024300</name>
</gene>
<sequence>MSEYKDIYTADHFLDGDEEVTKNNLIRLYYGYFNDACTSRSIAYSYCKSLDNYKSVAPRIWELYKKFERNLLLIYDKSKNFHNEWEMNEEKLCFYLKYWIYDQLISKKVTKTEYANFWNLWDMRKSEICPTCNCEFKIKNLSNLIQLKKAYDYYLFLDAYKKTSKINDQISDKNYCKYIEYSKVVYSSFEYTCEKDPAEYCKEFKENNLPRIDEEDYDSISCQSDLRHEPISERGSRTDDDAVPRAQARTVDGLTGPEAPRDNIVLPPSRENEDTSEKSHPGYALPPEMKDHIGAHDLPNTFPGAREHLFNPDSGSNSVENGNPMRTIASASLLGIPSIVFLLYKFTPFRALVDPHIRKTKKMLMNPVNDNNEFQSHDYNFNETNMDFNRYNIAYESR</sequence>
<name>A0A1G4E6H6_PLAVI</name>
<dbReference type="VEuPathDB" id="PlasmoDB:PVP01_0402500"/>
<dbReference type="VEuPathDB" id="PlasmoDB:PVX_078695"/>